<accession>A0A8J6XX70</accession>
<dbReference type="Proteomes" id="UP000648239">
    <property type="component" value="Unassembled WGS sequence"/>
</dbReference>
<protein>
    <recommendedName>
        <fullName evidence="4">Tetratricopeptide repeat protein</fullName>
    </recommendedName>
</protein>
<dbReference type="Pfam" id="PF13181">
    <property type="entry name" value="TPR_8"/>
    <property type="match status" value="1"/>
</dbReference>
<reference evidence="2 3" key="1">
    <citation type="submission" date="2020-08" db="EMBL/GenBank/DDBJ databases">
        <title>Acidobacteriota in marine sediments use diverse sulfur dissimilation pathways.</title>
        <authorList>
            <person name="Wasmund K."/>
        </authorList>
    </citation>
    <scope>NUCLEOTIDE SEQUENCE [LARGE SCALE GENOMIC DNA]</scope>
    <source>
        <strain evidence="2">MAG AM4</strain>
    </source>
</reference>
<feature type="non-terminal residue" evidence="2">
    <location>
        <position position="1"/>
    </location>
</feature>
<sequence>ADTAMRLDPTSHVAHGTMALTLYVRGDYERARLESLRTIELNPNDAMWLSLMGLYLIQQEDFELGMPMYRKAMEVNPYPPPWSGMGWFYNDYHAGRYEEALVVARTVEMSGDFRTPLFMAAALGQLGRSEEAAPYLDEMLEYWGRPADEIGIELIQRHALSPALADHLVDGLTKAGLEGASGSP</sequence>
<evidence type="ECO:0000313" key="3">
    <source>
        <dbReference type="Proteomes" id="UP000648239"/>
    </source>
</evidence>
<dbReference type="Gene3D" id="1.25.40.10">
    <property type="entry name" value="Tetratricopeptide repeat domain"/>
    <property type="match status" value="1"/>
</dbReference>
<dbReference type="InterPro" id="IPR019734">
    <property type="entry name" value="TPR_rpt"/>
</dbReference>
<evidence type="ECO:0000313" key="2">
    <source>
        <dbReference type="EMBL" id="MBD3869288.1"/>
    </source>
</evidence>
<organism evidence="2 3">
    <name type="scientific">Candidatus Polarisedimenticola svalbardensis</name>
    <dbReference type="NCBI Taxonomy" id="2886004"/>
    <lineage>
        <taxon>Bacteria</taxon>
        <taxon>Pseudomonadati</taxon>
        <taxon>Acidobacteriota</taxon>
        <taxon>Candidatus Polarisedimenticolia</taxon>
        <taxon>Candidatus Polarisedimenticolales</taxon>
        <taxon>Candidatus Polarisedimenticolaceae</taxon>
        <taxon>Candidatus Polarisedimenticola</taxon>
    </lineage>
</organism>
<evidence type="ECO:0000256" key="1">
    <source>
        <dbReference type="PROSITE-ProRule" id="PRU00339"/>
    </source>
</evidence>
<comment type="caution">
    <text evidence="2">The sequence shown here is derived from an EMBL/GenBank/DDBJ whole genome shotgun (WGS) entry which is preliminary data.</text>
</comment>
<proteinExistence type="predicted"/>
<feature type="repeat" description="TPR" evidence="1">
    <location>
        <begin position="46"/>
        <end position="79"/>
    </location>
</feature>
<dbReference type="InterPro" id="IPR011990">
    <property type="entry name" value="TPR-like_helical_dom_sf"/>
</dbReference>
<name>A0A8J6XX70_9BACT</name>
<dbReference type="SUPFAM" id="SSF48452">
    <property type="entry name" value="TPR-like"/>
    <property type="match status" value="1"/>
</dbReference>
<gene>
    <name evidence="2" type="ORF">IFK94_14300</name>
</gene>
<dbReference type="EMBL" id="JACXWD010000073">
    <property type="protein sequence ID" value="MBD3869288.1"/>
    <property type="molecule type" value="Genomic_DNA"/>
</dbReference>
<evidence type="ECO:0008006" key="4">
    <source>
        <dbReference type="Google" id="ProtNLM"/>
    </source>
</evidence>
<keyword evidence="1" id="KW-0802">TPR repeat</keyword>
<dbReference type="AlphaFoldDB" id="A0A8J6XX70"/>
<dbReference type="PROSITE" id="PS50005">
    <property type="entry name" value="TPR"/>
    <property type="match status" value="1"/>
</dbReference>